<organism evidence="2">
    <name type="scientific">marine metagenome</name>
    <dbReference type="NCBI Taxonomy" id="408172"/>
    <lineage>
        <taxon>unclassified sequences</taxon>
        <taxon>metagenomes</taxon>
        <taxon>ecological metagenomes</taxon>
    </lineage>
</organism>
<sequence>MVERTQLASGLEISRILTGLWQIADMEREGNFMNPEEGALEMRRYVDAGLTTFDMADHYGTSELIAGQYEADWPGSGELLTKWVPKPGIVAREKTRAAVELALERMDREQIDLLQFHAWSYSDPGWLDCMFCLQELKEEGLIQHLGLTNTDAAHVAMLLNSGVDVVSNQVCYSLLDQRASSAMTDLCLQYDIKLLAFGTLAGGFLTEQWLGVPEPDCQSLQTWSQMKYKRFIDAAGGWDKFQALLAVLERVARRFEVSVANVASRVILDAPAVAGVIIGARLGKREHIEDNLRLFDFELDGPALEEIEHARAELRQIPGGCGDEYRKPPFLTAAGDLSDHFDESPSPYPTSVIQEGRTIALSGTKWEDAAGFARAVRQGNRILVSGTTATHKETLIGGTDPASQMHFCMDKIEGAIQSLGGQMEDVVRTRIYIADPEISEPVTRAHGQRFRHIRPTNTLVIAGLIGEGYLVEMEAEAVVLETPA</sequence>
<reference evidence="2" key="1">
    <citation type="submission" date="2018-05" db="EMBL/GenBank/DDBJ databases">
        <authorList>
            <person name="Lanie J.A."/>
            <person name="Ng W.-L."/>
            <person name="Kazmierczak K.M."/>
            <person name="Andrzejewski T.M."/>
            <person name="Davidsen T.M."/>
            <person name="Wayne K.J."/>
            <person name="Tettelin H."/>
            <person name="Glass J.I."/>
            <person name="Rusch D."/>
            <person name="Podicherti R."/>
            <person name="Tsui H.-C.T."/>
            <person name="Winkler M.E."/>
        </authorList>
    </citation>
    <scope>NUCLEOTIDE SEQUENCE</scope>
</reference>
<dbReference type="SUPFAM" id="SSF55298">
    <property type="entry name" value="YjgF-like"/>
    <property type="match status" value="1"/>
</dbReference>
<accession>A0A381NI78</accession>
<dbReference type="CDD" id="cd06154">
    <property type="entry name" value="YjgF_YER057c_UK114_like_6"/>
    <property type="match status" value="1"/>
</dbReference>
<evidence type="ECO:0000259" key="1">
    <source>
        <dbReference type="Pfam" id="PF00248"/>
    </source>
</evidence>
<dbReference type="AlphaFoldDB" id="A0A381NI78"/>
<protein>
    <recommendedName>
        <fullName evidence="1">NADP-dependent oxidoreductase domain-containing protein</fullName>
    </recommendedName>
</protein>
<proteinExistence type="predicted"/>
<dbReference type="Pfam" id="PF01042">
    <property type="entry name" value="Ribonuc_L-PSP"/>
    <property type="match status" value="1"/>
</dbReference>
<dbReference type="InterPro" id="IPR006175">
    <property type="entry name" value="YjgF/YER057c/UK114"/>
</dbReference>
<name>A0A381NI78_9ZZZZ</name>
<dbReference type="PANTHER" id="PTHR43147:SF2">
    <property type="entry name" value="NADP-DEPENDENT OXIDOREDUCTASE DOMAIN-CONTAINING PROTEIN"/>
    <property type="match status" value="1"/>
</dbReference>
<dbReference type="SUPFAM" id="SSF51430">
    <property type="entry name" value="NAD(P)-linked oxidoreductase"/>
    <property type="match status" value="1"/>
</dbReference>
<dbReference type="EMBL" id="UINC01000335">
    <property type="protein sequence ID" value="SUZ53558.1"/>
    <property type="molecule type" value="Genomic_DNA"/>
</dbReference>
<dbReference type="Gene3D" id="3.20.20.100">
    <property type="entry name" value="NADP-dependent oxidoreductase domain"/>
    <property type="match status" value="1"/>
</dbReference>
<dbReference type="Gene3D" id="3.30.1330.40">
    <property type="entry name" value="RutC-like"/>
    <property type="match status" value="1"/>
</dbReference>
<gene>
    <name evidence="2" type="ORF">METZ01_LOCUS6412</name>
</gene>
<dbReference type="Pfam" id="PF00248">
    <property type="entry name" value="Aldo_ket_red"/>
    <property type="match status" value="1"/>
</dbReference>
<dbReference type="PANTHER" id="PTHR43147">
    <property type="entry name" value="PROTEIN TAS"/>
    <property type="match status" value="1"/>
</dbReference>
<evidence type="ECO:0000313" key="2">
    <source>
        <dbReference type="EMBL" id="SUZ53558.1"/>
    </source>
</evidence>
<feature type="domain" description="NADP-dependent oxidoreductase" evidence="1">
    <location>
        <begin position="16"/>
        <end position="309"/>
    </location>
</feature>
<dbReference type="InterPro" id="IPR036812">
    <property type="entry name" value="NAD(P)_OxRdtase_dom_sf"/>
</dbReference>
<dbReference type="InterPro" id="IPR035959">
    <property type="entry name" value="RutC-like_sf"/>
</dbReference>
<dbReference type="InterPro" id="IPR023210">
    <property type="entry name" value="NADP_OxRdtase_dom"/>
</dbReference>
<dbReference type="CDD" id="cd19101">
    <property type="entry name" value="AKR_unchar"/>
    <property type="match status" value="1"/>
</dbReference>